<proteinExistence type="predicted"/>
<feature type="signal peptide" evidence="6">
    <location>
        <begin position="1"/>
        <end position="31"/>
    </location>
</feature>
<evidence type="ECO:0000256" key="6">
    <source>
        <dbReference type="SAM" id="SignalP"/>
    </source>
</evidence>
<evidence type="ECO:0000313" key="9">
    <source>
        <dbReference type="Proteomes" id="UP001348641"/>
    </source>
</evidence>
<evidence type="ECO:0000256" key="4">
    <source>
        <dbReference type="SAM" id="MobiDB-lite"/>
    </source>
</evidence>
<feature type="compositionally biased region" description="Gly residues" evidence="4">
    <location>
        <begin position="104"/>
        <end position="121"/>
    </location>
</feature>
<evidence type="ECO:0000256" key="3">
    <source>
        <dbReference type="ARBA" id="ARBA00023087"/>
    </source>
</evidence>
<protein>
    <submittedName>
        <fullName evidence="8">Chaplin family protein</fullName>
    </submittedName>
</protein>
<dbReference type="PROSITE" id="PS51884">
    <property type="entry name" value="CHAPLIN"/>
    <property type="match status" value="1"/>
</dbReference>
<dbReference type="RefSeq" id="WP_330156485.1">
    <property type="nucleotide sequence ID" value="NZ_BAAAJA010000016.1"/>
</dbReference>
<keyword evidence="2" id="KW-0130">Cell adhesion</keyword>
<dbReference type="InterPro" id="IPR005528">
    <property type="entry name" value="ChpA-H"/>
</dbReference>
<organism evidence="8 9">
    <name type="scientific">Nocardiopsis tropica</name>
    <dbReference type="NCBI Taxonomy" id="109330"/>
    <lineage>
        <taxon>Bacteria</taxon>
        <taxon>Bacillati</taxon>
        <taxon>Actinomycetota</taxon>
        <taxon>Actinomycetes</taxon>
        <taxon>Streptosporangiales</taxon>
        <taxon>Nocardiopsidaceae</taxon>
        <taxon>Nocardiopsis</taxon>
    </lineage>
</organism>
<feature type="chain" id="PRO_5045177196" evidence="6">
    <location>
        <begin position="32"/>
        <end position="246"/>
    </location>
</feature>
<keyword evidence="3" id="KW-0034">Amyloid</keyword>
<feature type="compositionally biased region" description="Low complexity" evidence="4">
    <location>
        <begin position="167"/>
        <end position="179"/>
    </location>
</feature>
<evidence type="ECO:0000256" key="1">
    <source>
        <dbReference type="ARBA" id="ARBA00022512"/>
    </source>
</evidence>
<feature type="compositionally biased region" description="Acidic residues" evidence="4">
    <location>
        <begin position="125"/>
        <end position="135"/>
    </location>
</feature>
<keyword evidence="6" id="KW-0732">Signal</keyword>
<sequence>MTHETQARIAALVTAGFIAATAAATAGTAYADTVTSGNGSIGGGNQLNADLDVPLNVCGNAIAILGLAGAQCTDSGAAVIEGKSSSVRGPQGGYEGAEEAPGGEAPGGEAPGGEAPGGGSTEGENPGEEAPEGEDPGQGVPPEVPEDREGLAEESSAPVDEQPAPDPSASPAGPSAEQPDQQSFEQSAEERSEQTFGQPSEQGPGAELAVTGTDSTGLFGLVAAAVAAVAVGAGLVVAGMRRRARS</sequence>
<evidence type="ECO:0000313" key="8">
    <source>
        <dbReference type="EMBL" id="MEE2049192.1"/>
    </source>
</evidence>
<evidence type="ECO:0000256" key="2">
    <source>
        <dbReference type="ARBA" id="ARBA00022889"/>
    </source>
</evidence>
<feature type="transmembrane region" description="Helical" evidence="5">
    <location>
        <begin position="218"/>
        <end position="240"/>
    </location>
</feature>
<keyword evidence="5" id="KW-0812">Transmembrane</keyword>
<comment type="caution">
    <text evidence="8">The sequence shown here is derived from an EMBL/GenBank/DDBJ whole genome shotgun (WGS) entry which is preliminary data.</text>
</comment>
<evidence type="ECO:0000259" key="7">
    <source>
        <dbReference type="PROSITE" id="PS51884"/>
    </source>
</evidence>
<reference evidence="8 9" key="1">
    <citation type="submission" date="2023-07" db="EMBL/GenBank/DDBJ databases">
        <authorList>
            <person name="Girao M."/>
            <person name="Carvalho M.F."/>
        </authorList>
    </citation>
    <scope>NUCLEOTIDE SEQUENCE [LARGE SCALE GENOMIC DNA]</scope>
    <source>
        <strain evidence="8 9">66/93</strain>
    </source>
</reference>
<name>A0ABU7KJA4_9ACTN</name>
<dbReference type="EMBL" id="JAUUCC010000002">
    <property type="protein sequence ID" value="MEE2049192.1"/>
    <property type="molecule type" value="Genomic_DNA"/>
</dbReference>
<keyword evidence="1" id="KW-0134">Cell wall</keyword>
<dbReference type="Proteomes" id="UP001348641">
    <property type="component" value="Unassembled WGS sequence"/>
</dbReference>
<evidence type="ECO:0000256" key="5">
    <source>
        <dbReference type="SAM" id="Phobius"/>
    </source>
</evidence>
<keyword evidence="5" id="KW-1133">Transmembrane helix</keyword>
<feature type="domain" description="Chaplin" evidence="7">
    <location>
        <begin position="38"/>
        <end position="78"/>
    </location>
</feature>
<keyword evidence="1" id="KW-0964">Secreted</keyword>
<feature type="region of interest" description="Disordered" evidence="4">
    <location>
        <begin position="83"/>
        <end position="212"/>
    </location>
</feature>
<accession>A0ABU7KJA4</accession>
<gene>
    <name evidence="8" type="ORF">Q8A49_01620</name>
</gene>
<keyword evidence="5" id="KW-0472">Membrane</keyword>
<dbReference type="Pfam" id="PF03777">
    <property type="entry name" value="ChpA-C"/>
    <property type="match status" value="1"/>
</dbReference>